<dbReference type="AlphaFoldDB" id="A0A5F1Y7L7"/>
<dbReference type="SUPFAM" id="SSF55961">
    <property type="entry name" value="Bet v1-like"/>
    <property type="match status" value="1"/>
</dbReference>
<evidence type="ECO:0000313" key="1">
    <source>
        <dbReference type="EMBL" id="TGK29438.1"/>
    </source>
</evidence>
<sequence length="182" mass="20509">MSKLKTVLGSVAGLLILIVLGAFVYASTKPDTFRYQRSMKIDAPAEKIFALIVDFRSWEKWSPWEKLDPNMQRSYSGSPNGVGTIYEWSGNKDIGKGRMEITTVNSPTKIVIKLDFLEPFEAHNTAEFTLSPKDGGNEVTWAMYGPNQFVSKIFGLFYDMDEMIGKDFETGLNSIKTIVETR</sequence>
<dbReference type="RefSeq" id="WP_135591704.1">
    <property type="nucleotide sequence ID" value="NZ_RQEZ01000053.1"/>
</dbReference>
<dbReference type="Proteomes" id="UP000298277">
    <property type="component" value="Unassembled WGS sequence"/>
</dbReference>
<organism evidence="1 2">
    <name type="scientific">Leptospira gomenensis</name>
    <dbReference type="NCBI Taxonomy" id="2484974"/>
    <lineage>
        <taxon>Bacteria</taxon>
        <taxon>Pseudomonadati</taxon>
        <taxon>Spirochaetota</taxon>
        <taxon>Spirochaetia</taxon>
        <taxon>Leptospirales</taxon>
        <taxon>Leptospiraceae</taxon>
        <taxon>Leptospira</taxon>
    </lineage>
</organism>
<keyword evidence="2" id="KW-1185">Reference proteome</keyword>
<evidence type="ECO:0000313" key="2">
    <source>
        <dbReference type="Proteomes" id="UP000298277"/>
    </source>
</evidence>
<dbReference type="Pfam" id="PF10604">
    <property type="entry name" value="Polyketide_cyc2"/>
    <property type="match status" value="1"/>
</dbReference>
<proteinExistence type="predicted"/>
<name>A0A5F1Y7L7_9LEPT</name>
<accession>A0A5F1Y7L7</accession>
<dbReference type="InterPro" id="IPR019587">
    <property type="entry name" value="Polyketide_cyclase/dehydratase"/>
</dbReference>
<protein>
    <submittedName>
        <fullName evidence="1">Polyketide cyclase</fullName>
    </submittedName>
</protein>
<dbReference type="CDD" id="cd07818">
    <property type="entry name" value="SRPBCC_1"/>
    <property type="match status" value="1"/>
</dbReference>
<comment type="caution">
    <text evidence="1">The sequence shown here is derived from an EMBL/GenBank/DDBJ whole genome shotgun (WGS) entry which is preliminary data.</text>
</comment>
<dbReference type="Gene3D" id="3.30.530.20">
    <property type="match status" value="1"/>
</dbReference>
<gene>
    <name evidence="1" type="ORF">EHQ17_15780</name>
</gene>
<dbReference type="EMBL" id="RQFA01000072">
    <property type="protein sequence ID" value="TGK29438.1"/>
    <property type="molecule type" value="Genomic_DNA"/>
</dbReference>
<dbReference type="InterPro" id="IPR023393">
    <property type="entry name" value="START-like_dom_sf"/>
</dbReference>
<dbReference type="OrthoDB" id="9807923at2"/>
<reference evidence="1" key="1">
    <citation type="journal article" date="2019" name="PLoS Negl. Trop. Dis.">
        <title>Revisiting the worldwide diversity of Leptospira species in the environment.</title>
        <authorList>
            <person name="Vincent A.T."/>
            <person name="Schiettekatte O."/>
            <person name="Bourhy P."/>
            <person name="Veyrier F.J."/>
            <person name="Picardeau M."/>
        </authorList>
    </citation>
    <scope>NUCLEOTIDE SEQUENCE [LARGE SCALE GENOMIC DNA]</scope>
    <source>
        <strain evidence="1">201800299</strain>
    </source>
</reference>